<dbReference type="SUPFAM" id="SSF49464">
    <property type="entry name" value="Carboxypeptidase regulatory domain-like"/>
    <property type="match status" value="1"/>
</dbReference>
<dbReference type="InterPro" id="IPR000531">
    <property type="entry name" value="Beta-barrel_TonB"/>
</dbReference>
<dbReference type="InterPro" id="IPR037066">
    <property type="entry name" value="Plug_dom_sf"/>
</dbReference>
<dbReference type="PROSITE" id="PS52016">
    <property type="entry name" value="TONB_DEPENDENT_REC_3"/>
    <property type="match status" value="1"/>
</dbReference>
<evidence type="ECO:0000256" key="1">
    <source>
        <dbReference type="ARBA" id="ARBA00004571"/>
    </source>
</evidence>
<keyword evidence="3 8" id="KW-1134">Transmembrane beta strand</keyword>
<evidence type="ECO:0000256" key="4">
    <source>
        <dbReference type="ARBA" id="ARBA00022692"/>
    </source>
</evidence>
<keyword evidence="6 8" id="KW-0472">Membrane</keyword>
<comment type="similarity">
    <text evidence="8 9">Belongs to the TonB-dependent receptor family.</text>
</comment>
<dbReference type="Gene3D" id="2.40.170.20">
    <property type="entry name" value="TonB-dependent receptor, beta-barrel domain"/>
    <property type="match status" value="1"/>
</dbReference>
<organism evidence="13 14">
    <name type="scientific">Phocaeicola salanitronis (strain DSM 18170 / JCM 13657 / CCUG 60908 / BL78)</name>
    <name type="common">Bacteroides salanitronis</name>
    <dbReference type="NCBI Taxonomy" id="667015"/>
    <lineage>
        <taxon>Bacteria</taxon>
        <taxon>Pseudomonadati</taxon>
        <taxon>Bacteroidota</taxon>
        <taxon>Bacteroidia</taxon>
        <taxon>Bacteroidales</taxon>
        <taxon>Bacteroidaceae</taxon>
        <taxon>Phocaeicola</taxon>
    </lineage>
</organism>
<dbReference type="InterPro" id="IPR023996">
    <property type="entry name" value="TonB-dep_OMP_SusC/RagA"/>
</dbReference>
<evidence type="ECO:0000256" key="8">
    <source>
        <dbReference type="PROSITE-ProRule" id="PRU01360"/>
    </source>
</evidence>
<evidence type="ECO:0000256" key="5">
    <source>
        <dbReference type="ARBA" id="ARBA00023077"/>
    </source>
</evidence>
<dbReference type="Pfam" id="PF00593">
    <property type="entry name" value="TonB_dep_Rec_b-barrel"/>
    <property type="match status" value="1"/>
</dbReference>
<dbReference type="SUPFAM" id="SSF56935">
    <property type="entry name" value="Porins"/>
    <property type="match status" value="1"/>
</dbReference>
<dbReference type="OrthoDB" id="1109428at2"/>
<dbReference type="InterPro" id="IPR018247">
    <property type="entry name" value="EF_Hand_1_Ca_BS"/>
</dbReference>
<dbReference type="Gene3D" id="2.170.130.10">
    <property type="entry name" value="TonB-dependent receptor, plug domain"/>
    <property type="match status" value="1"/>
</dbReference>
<dbReference type="InterPro" id="IPR008969">
    <property type="entry name" value="CarboxyPept-like_regulatory"/>
</dbReference>
<dbReference type="NCBIfam" id="TIGR04056">
    <property type="entry name" value="OMP_RagA_SusC"/>
    <property type="match status" value="1"/>
</dbReference>
<comment type="subcellular location">
    <subcellularLocation>
        <location evidence="1 8">Cell outer membrane</location>
        <topology evidence="1 8">Multi-pass membrane protein</topology>
    </subcellularLocation>
</comment>
<dbReference type="AlphaFoldDB" id="F0R439"/>
<gene>
    <name evidence="13" type="ordered locus">Bacsa_2100</name>
</gene>
<dbReference type="InterPro" id="IPR039426">
    <property type="entry name" value="TonB-dep_rcpt-like"/>
</dbReference>
<dbReference type="RefSeq" id="WP_013618084.1">
    <property type="nucleotide sequence ID" value="NC_015164.1"/>
</dbReference>
<evidence type="ECO:0000256" key="9">
    <source>
        <dbReference type="RuleBase" id="RU003357"/>
    </source>
</evidence>
<feature type="chain" id="PRO_5003254858" evidence="10">
    <location>
        <begin position="29"/>
        <end position="1033"/>
    </location>
</feature>
<dbReference type="PROSITE" id="PS00018">
    <property type="entry name" value="EF_HAND_1"/>
    <property type="match status" value="1"/>
</dbReference>
<proteinExistence type="inferred from homology"/>
<keyword evidence="5 9" id="KW-0798">TonB box</keyword>
<feature type="domain" description="TonB-dependent receptor-like beta-barrel" evidence="11">
    <location>
        <begin position="410"/>
        <end position="838"/>
    </location>
</feature>
<dbReference type="Pfam" id="PF07715">
    <property type="entry name" value="Plug"/>
    <property type="match status" value="1"/>
</dbReference>
<dbReference type="FunFam" id="2.60.40.1120:FF:000003">
    <property type="entry name" value="Outer membrane protein Omp121"/>
    <property type="match status" value="1"/>
</dbReference>
<dbReference type="InterPro" id="IPR023997">
    <property type="entry name" value="TonB-dep_OMP_SusC/RagA_CS"/>
</dbReference>
<protein>
    <submittedName>
        <fullName evidence="13">TonB-dependent receptor plug</fullName>
    </submittedName>
</protein>
<name>F0R439_PHOSB</name>
<keyword evidence="10" id="KW-0732">Signal</keyword>
<reference evidence="13 14" key="1">
    <citation type="journal article" date="2011" name="Stand. Genomic Sci.">
        <title>Complete genome sequence of Bacteroides salanitronis type strain (BL78).</title>
        <authorList>
            <person name="Gronow S."/>
            <person name="Held B."/>
            <person name="Lucas S."/>
            <person name="Lapidus A."/>
            <person name="Del Rio T.G."/>
            <person name="Nolan M."/>
            <person name="Tice H."/>
            <person name="Deshpande S."/>
            <person name="Cheng J.F."/>
            <person name="Pitluck S."/>
            <person name="Liolios K."/>
            <person name="Pagani I."/>
            <person name="Ivanova N."/>
            <person name="Mavromatis K."/>
            <person name="Pati A."/>
            <person name="Tapia R."/>
            <person name="Han C."/>
            <person name="Goodwin L."/>
            <person name="Chen A."/>
            <person name="Palaniappan K."/>
            <person name="Land M."/>
            <person name="Hauser L."/>
            <person name="Chang Y.J."/>
            <person name="Jeffries C.D."/>
            <person name="Brambilla E.M."/>
            <person name="Rohde M."/>
            <person name="Goker M."/>
            <person name="Detter J.C."/>
            <person name="Woyke T."/>
            <person name="Bristow J."/>
            <person name="Markowitz V."/>
            <person name="Hugenholtz P."/>
            <person name="Kyrpides N.C."/>
            <person name="Klenk H.P."/>
            <person name="Eisen J.A."/>
        </authorList>
    </citation>
    <scope>NUCLEOTIDE SEQUENCE [LARGE SCALE GENOMIC DNA]</scope>
    <source>
        <strain evidence="13 14">DSM 18170</strain>
    </source>
</reference>
<dbReference type="Gene3D" id="2.60.40.1120">
    <property type="entry name" value="Carboxypeptidase-like, regulatory domain"/>
    <property type="match status" value="1"/>
</dbReference>
<dbReference type="Proteomes" id="UP000007486">
    <property type="component" value="Chromosome"/>
</dbReference>
<feature type="domain" description="TonB-dependent receptor plug" evidence="12">
    <location>
        <begin position="121"/>
        <end position="226"/>
    </location>
</feature>
<dbReference type="InterPro" id="IPR036942">
    <property type="entry name" value="Beta-barrel_TonB_sf"/>
</dbReference>
<dbReference type="KEGG" id="bsa:Bacsa_2100"/>
<keyword evidence="4 8" id="KW-0812">Transmembrane</keyword>
<accession>F0R439</accession>
<keyword evidence="14" id="KW-1185">Reference proteome</keyword>
<keyword evidence="13" id="KW-0675">Receptor</keyword>
<evidence type="ECO:0000256" key="6">
    <source>
        <dbReference type="ARBA" id="ARBA00023136"/>
    </source>
</evidence>
<dbReference type="InterPro" id="IPR012910">
    <property type="entry name" value="Plug_dom"/>
</dbReference>
<dbReference type="EMBL" id="CP002530">
    <property type="protein sequence ID" value="ADY36655.1"/>
    <property type="molecule type" value="Genomic_DNA"/>
</dbReference>
<dbReference type="NCBIfam" id="TIGR04057">
    <property type="entry name" value="SusC_RagA_signa"/>
    <property type="match status" value="1"/>
</dbReference>
<evidence type="ECO:0000313" key="13">
    <source>
        <dbReference type="EMBL" id="ADY36655.1"/>
    </source>
</evidence>
<evidence type="ECO:0000256" key="10">
    <source>
        <dbReference type="SAM" id="SignalP"/>
    </source>
</evidence>
<dbReference type="GO" id="GO:0009279">
    <property type="term" value="C:cell outer membrane"/>
    <property type="evidence" value="ECO:0007669"/>
    <property type="project" value="UniProtKB-SubCell"/>
</dbReference>
<keyword evidence="2 8" id="KW-0813">Transport</keyword>
<feature type="signal peptide" evidence="10">
    <location>
        <begin position="1"/>
        <end position="28"/>
    </location>
</feature>
<dbReference type="STRING" id="667015.Bacsa_2100"/>
<evidence type="ECO:0000259" key="12">
    <source>
        <dbReference type="Pfam" id="PF07715"/>
    </source>
</evidence>
<evidence type="ECO:0000313" key="14">
    <source>
        <dbReference type="Proteomes" id="UP000007486"/>
    </source>
</evidence>
<dbReference type="eggNOG" id="COG1629">
    <property type="taxonomic scope" value="Bacteria"/>
</dbReference>
<evidence type="ECO:0000256" key="7">
    <source>
        <dbReference type="ARBA" id="ARBA00023237"/>
    </source>
</evidence>
<keyword evidence="7 8" id="KW-0998">Cell outer membrane</keyword>
<dbReference type="HOGENOM" id="CLU_004317_0_2_10"/>
<dbReference type="Pfam" id="PF13715">
    <property type="entry name" value="CarbopepD_reg_2"/>
    <property type="match status" value="1"/>
</dbReference>
<evidence type="ECO:0000256" key="3">
    <source>
        <dbReference type="ARBA" id="ARBA00022452"/>
    </source>
</evidence>
<evidence type="ECO:0000256" key="2">
    <source>
        <dbReference type="ARBA" id="ARBA00022448"/>
    </source>
</evidence>
<evidence type="ECO:0000259" key="11">
    <source>
        <dbReference type="Pfam" id="PF00593"/>
    </source>
</evidence>
<sequence>MKEKKHTGLKRLVLPVLFLLMCVPFAMAQNPVKVTGKVIDDLGEPMIGVSVQVKGTPGGTITDIDGNYSVEVSQGATLIFSYLGYVTEEHQVTGSTLNVTMKENVEALEEVVVIGYGVQKKSSVTGAISQVKAEDMENRTITTAAQALQGKTAGVQLITTSGGPGESPTIRVRGYSSNAPSNPLYVVDGVRLSDISGIDPNDIASMEVLKDAASAAIYGAEAGNGVILITTKKGVVGSSKITYDFQFASQSIARIPELMNAQEYVSYMTESANGSSGIIPMETIQTNWDGITDTDWVDAIFENSKMQKHNIAFSGGSERGNYYLSLTYLDNNGIIVGNNDTYNRMTAAINADYNVKPWLKVGTTNQIEKYNVRRVSGQNAYGSVLSSVLMMDPLTAPVYAADQLPANMENLLAQGYDLMQDPNGNYYGVSAFFEGENYNPLIMMNNNITRNSGFNVTGSIYGDLKPFDGFTFTSRFGYRLSGARSSAVSLPFYGNSVQQNPFINSLTGQSSTTIYYQWENFANYMKTFNDAHTITAMVGMSYQEQSYDYVSGQLQANGEDAIQQNNPLFYYLNYGATSATKTVGGDKTRTAKMSYYGRIGYDYKGRYLLQASLRADAADLSLLPASNRWGYFPAVSAGWTVSEEKFFQSIRNHVTSLKVRASWGQNGSLAALSNYPYSTDMSVTGLYPFTNNTLNFVNAYAPNSLGNEELKWETSEQLNFGFDARFLRDRLTFSMDWYKKTTKDLLITGTTPSLIVGGVVSPINAGNVENKGFEFELGWRDNIKDFSYSIRANLATLKNKVTYLDPSLQRVVGTQFHTYPLSYFEEGYPIYYFRGYQFAGIDPQTGDPTFKDLDGDGVISDGDLGYIGDAIPDITYGITLTAAYKGLDLTVFGTGSAGNQIYNASFRPDQTRSNHLKEIYYDDRWTVDNPNGTKPRAGANYMERYIMSDAVVFDGSFFKIKQIQLGYSLPKSWLKKAFINNLRVYCSLDDFFTFTKYPGFDPEASASSTNGMGIDMGGYPTSKKVVFGFNVEF</sequence>